<comment type="catalytic activity">
    <reaction evidence="12">
        <text>2,5-diamino-6-hydroxy-4-(5-phosphoribosylamino)-pyrimidine + H2O + H(+) = 5-amino-6-(5-phospho-D-ribosylamino)uracil + NH4(+)</text>
        <dbReference type="Rhea" id="RHEA:21868"/>
        <dbReference type="ChEBI" id="CHEBI:15377"/>
        <dbReference type="ChEBI" id="CHEBI:15378"/>
        <dbReference type="ChEBI" id="CHEBI:28938"/>
        <dbReference type="ChEBI" id="CHEBI:58453"/>
        <dbReference type="ChEBI" id="CHEBI:58614"/>
        <dbReference type="EC" id="3.5.4.26"/>
    </reaction>
</comment>
<evidence type="ECO:0000259" key="17">
    <source>
        <dbReference type="PROSITE" id="PS51747"/>
    </source>
</evidence>
<sequence length="388" mass="39718">MRLALAVGYRNLGRTAPNPSVGAVVVAGPPGRERVVGLGATAPGGRPHAEPLALAMAGEAARGATLYVTLEPCSHHGRTPPCTDAIIASGVARVVTAIEDPDPRVAGRGHGLIEAAGLALTTGVLRAEAHRDHLGHILRATRGRPAVSLKLARTRDGFAAGSPKERLRITGPIADGAVHLWRAHADAILVGIGTARADDPSLTVRLPGLAQRSPLRVVLDSHLRLQPASTLVRGARDVPTLVITTRTAPAHAKRTLTTFGVEVASVAADPAGRVDLRAALALLAGRGITRLCSEGGPYLADALAAADLVDTCTLITGPVALGHADGLPAIGPRLAQALESGHLRAVETLDLGPDRAVTFERRLPCSPVSSPISEPSSASPATSACDAC</sequence>
<feature type="binding site" evidence="14">
    <location>
        <position position="152"/>
    </location>
    <ligand>
        <name>NADP(+)</name>
        <dbReference type="ChEBI" id="CHEBI:58349"/>
    </ligand>
</feature>
<dbReference type="InterPro" id="IPR016192">
    <property type="entry name" value="APOBEC/CMP_deaminase_Zn-bd"/>
</dbReference>
<dbReference type="GO" id="GO:0008703">
    <property type="term" value="F:5-amino-6-(5-phosphoribosylamino)uracil reductase activity"/>
    <property type="evidence" value="ECO:0007669"/>
    <property type="project" value="UniProtKB-EC"/>
</dbReference>
<feature type="domain" description="CMP/dCMP-type deaminase" evidence="17">
    <location>
        <begin position="1"/>
        <end position="112"/>
    </location>
</feature>
<feature type="binding site" evidence="14">
    <location>
        <begin position="296"/>
        <end position="302"/>
    </location>
    <ligand>
        <name>NADP(+)</name>
        <dbReference type="ChEBI" id="CHEBI:58349"/>
    </ligand>
</feature>
<dbReference type="NCBIfam" id="TIGR00326">
    <property type="entry name" value="eubact_ribD"/>
    <property type="match status" value="1"/>
</dbReference>
<feature type="binding site" evidence="15">
    <location>
        <position position="48"/>
    </location>
    <ligand>
        <name>Zn(2+)</name>
        <dbReference type="ChEBI" id="CHEBI:29105"/>
        <note>catalytic</note>
    </ligand>
</feature>
<comment type="similarity">
    <text evidence="5 12">In the C-terminal section; belongs to the HTP reductase family.</text>
</comment>
<dbReference type="InterPro" id="IPR002125">
    <property type="entry name" value="CMP_dCMP_dom"/>
</dbReference>
<comment type="pathway">
    <text evidence="2 12">Cofactor biosynthesis; riboflavin biosynthesis; 5-amino-6-(D-ribitylamino)uracil from GTP: step 2/4.</text>
</comment>
<dbReference type="PANTHER" id="PTHR38011">
    <property type="entry name" value="DIHYDROFOLATE REDUCTASE FAMILY PROTEIN (AFU_ORTHOLOGUE AFUA_8G06820)"/>
    <property type="match status" value="1"/>
</dbReference>
<comment type="cofactor">
    <cofactor evidence="12 15">
        <name>Zn(2+)</name>
        <dbReference type="ChEBI" id="CHEBI:29105"/>
    </cofactor>
    <text evidence="12 15">Binds 1 zinc ion.</text>
</comment>
<dbReference type="InterPro" id="IPR050765">
    <property type="entry name" value="Riboflavin_Biosynth_HTPR"/>
</dbReference>
<keyword evidence="12 18" id="KW-0378">Hydrolase</keyword>
<feature type="binding site" evidence="15">
    <location>
        <position position="82"/>
    </location>
    <ligand>
        <name>Zn(2+)</name>
        <dbReference type="ChEBI" id="CHEBI:29105"/>
        <note>catalytic</note>
    </ligand>
</feature>
<dbReference type="Pfam" id="PF01872">
    <property type="entry name" value="RibD_C"/>
    <property type="match status" value="1"/>
</dbReference>
<feature type="binding site" evidence="14">
    <location>
        <position position="205"/>
    </location>
    <ligand>
        <name>substrate</name>
    </ligand>
</feature>
<keyword evidence="6 12" id="KW-0686">Riboflavin biosynthesis</keyword>
<reference evidence="18 19" key="1">
    <citation type="submission" date="2019-09" db="EMBL/GenBank/DDBJ databases">
        <title>YIM 132548 draft genome.</title>
        <authorList>
            <person name="Jiang L."/>
        </authorList>
    </citation>
    <scope>NUCLEOTIDE SEQUENCE [LARGE SCALE GENOMIC DNA]</scope>
    <source>
        <strain evidence="18 19">YIM 132548</strain>
    </source>
</reference>
<keyword evidence="9 12" id="KW-0521">NADP</keyword>
<dbReference type="Pfam" id="PF00383">
    <property type="entry name" value="dCMP_cyt_deam_1"/>
    <property type="match status" value="1"/>
</dbReference>
<dbReference type="InterPro" id="IPR004794">
    <property type="entry name" value="Eubact_RibD"/>
</dbReference>
<dbReference type="GO" id="GO:0009231">
    <property type="term" value="P:riboflavin biosynthetic process"/>
    <property type="evidence" value="ECO:0007669"/>
    <property type="project" value="UniProtKB-UniPathway"/>
</dbReference>
<comment type="function">
    <text evidence="1 12">Converts 2,5-diamino-6-(ribosylamino)-4(3h)-pyrimidinone 5'-phosphate into 5-amino-6-(ribosylamino)-2,4(1h,3h)-pyrimidinedione 5'-phosphate.</text>
</comment>
<dbReference type="SUPFAM" id="SSF53597">
    <property type="entry name" value="Dihydrofolate reductase-like"/>
    <property type="match status" value="1"/>
</dbReference>
<comment type="similarity">
    <text evidence="4 12">In the N-terminal section; belongs to the cytidine and deoxycytidylate deaminase family.</text>
</comment>
<feature type="binding site" evidence="14">
    <location>
        <position position="194"/>
    </location>
    <ligand>
        <name>NADP(+)</name>
        <dbReference type="ChEBI" id="CHEBI:58349"/>
    </ligand>
</feature>
<proteinExistence type="inferred from homology"/>
<evidence type="ECO:0000313" key="19">
    <source>
        <dbReference type="Proteomes" id="UP000441523"/>
    </source>
</evidence>
<feature type="binding site" evidence="14">
    <location>
        <position position="198"/>
    </location>
    <ligand>
        <name>NADP(+)</name>
        <dbReference type="ChEBI" id="CHEBI:58349"/>
    </ligand>
</feature>
<evidence type="ECO:0000256" key="8">
    <source>
        <dbReference type="ARBA" id="ARBA00022833"/>
    </source>
</evidence>
<dbReference type="UniPathway" id="UPA00275">
    <property type="reaction ID" value="UER00401"/>
</dbReference>
<dbReference type="GO" id="GO:0008270">
    <property type="term" value="F:zinc ion binding"/>
    <property type="evidence" value="ECO:0007669"/>
    <property type="project" value="InterPro"/>
</dbReference>
<evidence type="ECO:0000256" key="2">
    <source>
        <dbReference type="ARBA" id="ARBA00004882"/>
    </source>
</evidence>
<evidence type="ECO:0000256" key="3">
    <source>
        <dbReference type="ARBA" id="ARBA00004910"/>
    </source>
</evidence>
<keyword evidence="7 12" id="KW-0479">Metal-binding</keyword>
<evidence type="ECO:0000256" key="15">
    <source>
        <dbReference type="PIRSR" id="PIRSR006769-3"/>
    </source>
</evidence>
<comment type="pathway">
    <text evidence="3 12">Cofactor biosynthesis; riboflavin biosynthesis; 5-amino-6-(D-ribitylamino)uracil from GTP: step 3/4.</text>
</comment>
<evidence type="ECO:0000256" key="16">
    <source>
        <dbReference type="SAM" id="MobiDB-lite"/>
    </source>
</evidence>
<evidence type="ECO:0000256" key="13">
    <source>
        <dbReference type="PIRSR" id="PIRSR006769-1"/>
    </source>
</evidence>
<evidence type="ECO:0000256" key="9">
    <source>
        <dbReference type="ARBA" id="ARBA00022857"/>
    </source>
</evidence>
<name>A0A6N6MY68_9HYPH</name>
<dbReference type="EC" id="1.1.1.193" evidence="12"/>
<dbReference type="Gene3D" id="3.40.430.10">
    <property type="entry name" value="Dihydrofolate Reductase, subunit A"/>
    <property type="match status" value="1"/>
</dbReference>
<dbReference type="SUPFAM" id="SSF53927">
    <property type="entry name" value="Cytidine deaminase-like"/>
    <property type="match status" value="1"/>
</dbReference>
<evidence type="ECO:0000256" key="4">
    <source>
        <dbReference type="ARBA" id="ARBA00005259"/>
    </source>
</evidence>
<dbReference type="GO" id="GO:0008835">
    <property type="term" value="F:diaminohydroxyphosphoribosylaminopyrimidine deaminase activity"/>
    <property type="evidence" value="ECO:0007669"/>
    <property type="project" value="UniProtKB-EC"/>
</dbReference>
<gene>
    <name evidence="18" type="primary">ribD</name>
    <name evidence="18" type="ORF">F6X51_04110</name>
</gene>
<evidence type="ECO:0000256" key="11">
    <source>
        <dbReference type="ARBA" id="ARBA00023268"/>
    </source>
</evidence>
<dbReference type="InterPro" id="IPR002734">
    <property type="entry name" value="RibDG_C"/>
</dbReference>
<dbReference type="PROSITE" id="PS51747">
    <property type="entry name" value="CYT_DCMP_DEAMINASES_2"/>
    <property type="match status" value="1"/>
</dbReference>
<dbReference type="Gene3D" id="3.40.140.10">
    <property type="entry name" value="Cytidine Deaminase, domain 2"/>
    <property type="match status" value="1"/>
</dbReference>
<evidence type="ECO:0000256" key="5">
    <source>
        <dbReference type="ARBA" id="ARBA00007417"/>
    </source>
</evidence>
<evidence type="ECO:0000256" key="10">
    <source>
        <dbReference type="ARBA" id="ARBA00023002"/>
    </source>
</evidence>
<evidence type="ECO:0000256" key="12">
    <source>
        <dbReference type="PIRNR" id="PIRNR006769"/>
    </source>
</evidence>
<dbReference type="AlphaFoldDB" id="A0A6N6MY68"/>
<accession>A0A6N6MY68</accession>
<protein>
    <recommendedName>
        <fullName evidence="12">Riboflavin biosynthesis protein RibD</fullName>
    </recommendedName>
    <domain>
        <recommendedName>
            <fullName evidence="12">Diaminohydroxyphosphoribosylaminopyrimidine deaminase</fullName>
            <shortName evidence="12">DRAP deaminase</shortName>
            <ecNumber evidence="12">3.5.4.26</ecNumber>
        </recommendedName>
        <alternativeName>
            <fullName evidence="12">Riboflavin-specific deaminase</fullName>
        </alternativeName>
    </domain>
    <domain>
        <recommendedName>
            <fullName evidence="12">5-amino-6-(5-phosphoribosylamino)uracil reductase</fullName>
            <ecNumber evidence="12">1.1.1.193</ecNumber>
        </recommendedName>
        <alternativeName>
            <fullName evidence="12">HTP reductase</fullName>
        </alternativeName>
    </domain>
</protein>
<evidence type="ECO:0000256" key="14">
    <source>
        <dbReference type="PIRSR" id="PIRSR006769-2"/>
    </source>
</evidence>
<keyword evidence="10 12" id="KW-0560">Oxidoreductase</keyword>
<dbReference type="InterPro" id="IPR024072">
    <property type="entry name" value="DHFR-like_dom_sf"/>
</dbReference>
<dbReference type="EMBL" id="VZZJ01000003">
    <property type="protein sequence ID" value="KAB1075083.1"/>
    <property type="molecule type" value="Genomic_DNA"/>
</dbReference>
<feature type="region of interest" description="Disordered" evidence="16">
    <location>
        <begin position="366"/>
        <end position="388"/>
    </location>
</feature>
<keyword evidence="19" id="KW-1185">Reference proteome</keyword>
<evidence type="ECO:0000256" key="7">
    <source>
        <dbReference type="ARBA" id="ARBA00022723"/>
    </source>
</evidence>
<comment type="catalytic activity">
    <reaction evidence="12">
        <text>5-amino-6-(5-phospho-D-ribitylamino)uracil + NADP(+) = 5-amino-6-(5-phospho-D-ribosylamino)uracil + NADPH + H(+)</text>
        <dbReference type="Rhea" id="RHEA:17845"/>
        <dbReference type="ChEBI" id="CHEBI:15378"/>
        <dbReference type="ChEBI" id="CHEBI:57783"/>
        <dbReference type="ChEBI" id="CHEBI:58349"/>
        <dbReference type="ChEBI" id="CHEBI:58421"/>
        <dbReference type="ChEBI" id="CHEBI:58453"/>
        <dbReference type="EC" id="1.1.1.193"/>
    </reaction>
</comment>
<dbReference type="Proteomes" id="UP000441523">
    <property type="component" value="Unassembled WGS sequence"/>
</dbReference>
<feature type="binding site" evidence="14">
    <location>
        <position position="294"/>
    </location>
    <ligand>
        <name>substrate</name>
    </ligand>
</feature>
<feature type="active site" description="Proton donor" evidence="13">
    <location>
        <position position="50"/>
    </location>
</feature>
<keyword evidence="11" id="KW-0511">Multifunctional enzyme</keyword>
<dbReference type="RefSeq" id="WP_150961955.1">
    <property type="nucleotide sequence ID" value="NZ_VZZJ01000003.1"/>
</dbReference>
<dbReference type="CDD" id="cd01284">
    <property type="entry name" value="Riboflavin_deaminase-reductase"/>
    <property type="match status" value="1"/>
</dbReference>
<feature type="binding site" evidence="15">
    <location>
        <position position="73"/>
    </location>
    <ligand>
        <name>Zn(2+)</name>
        <dbReference type="ChEBI" id="CHEBI:29105"/>
        <note>catalytic</note>
    </ligand>
</feature>
<keyword evidence="8 12" id="KW-0862">Zinc</keyword>
<dbReference type="PIRSF" id="PIRSF006769">
    <property type="entry name" value="RibD"/>
    <property type="match status" value="1"/>
</dbReference>
<comment type="caution">
    <text evidence="18">The sequence shown here is derived from an EMBL/GenBank/DDBJ whole genome shotgun (WGS) entry which is preliminary data.</text>
</comment>
<organism evidence="18 19">
    <name type="scientific">Methylobacterium planeticum</name>
    <dbReference type="NCBI Taxonomy" id="2615211"/>
    <lineage>
        <taxon>Bacteria</taxon>
        <taxon>Pseudomonadati</taxon>
        <taxon>Pseudomonadota</taxon>
        <taxon>Alphaproteobacteria</taxon>
        <taxon>Hyphomicrobiales</taxon>
        <taxon>Methylobacteriaceae</taxon>
        <taxon>Methylobacterium</taxon>
    </lineage>
</organism>
<evidence type="ECO:0000256" key="6">
    <source>
        <dbReference type="ARBA" id="ARBA00022619"/>
    </source>
</evidence>
<dbReference type="PANTHER" id="PTHR38011:SF7">
    <property type="entry name" value="2,5-DIAMINO-6-RIBOSYLAMINO-4(3H)-PYRIMIDINONE 5'-PHOSPHATE REDUCTASE"/>
    <property type="match status" value="1"/>
</dbReference>
<evidence type="ECO:0000256" key="1">
    <source>
        <dbReference type="ARBA" id="ARBA00002151"/>
    </source>
</evidence>
<dbReference type="PROSITE" id="PS00903">
    <property type="entry name" value="CYT_DCMP_DEAMINASES_1"/>
    <property type="match status" value="1"/>
</dbReference>
<dbReference type="EC" id="3.5.4.26" evidence="12"/>
<feature type="binding site" evidence="14">
    <location>
        <position position="182"/>
    </location>
    <ligand>
        <name>substrate</name>
    </ligand>
</feature>
<evidence type="ECO:0000313" key="18">
    <source>
        <dbReference type="EMBL" id="KAB1075083.1"/>
    </source>
</evidence>
<feature type="binding site" evidence="14">
    <location>
        <position position="202"/>
    </location>
    <ligand>
        <name>substrate</name>
    </ligand>
</feature>
<feature type="binding site" evidence="14">
    <location>
        <position position="221"/>
    </location>
    <ligand>
        <name>NADP(+)</name>
        <dbReference type="ChEBI" id="CHEBI:58349"/>
    </ligand>
</feature>
<dbReference type="InterPro" id="IPR016193">
    <property type="entry name" value="Cytidine_deaminase-like"/>
</dbReference>